<protein>
    <submittedName>
        <fullName evidence="2">Uncharacterized protein</fullName>
    </submittedName>
</protein>
<dbReference type="EMBL" id="PKOZ01000010">
    <property type="protein sequence ID" value="PQD94445.1"/>
    <property type="molecule type" value="Genomic_DNA"/>
</dbReference>
<keyword evidence="1" id="KW-1133">Transmembrane helix</keyword>
<accession>A0A2S7MXH1</accession>
<keyword evidence="1" id="KW-0472">Membrane</keyword>
<sequence>MKYVKYSFMLLGCYFTLVFLGTLPVMFYENWAMFMASYSIMVLSITILMIGLFFLNIKESHQLKTRLFVIHTFAYLLFHFSFYDYANYSSLVFVYPVATIATLVAYNKHDQKKNLNEKKVYY</sequence>
<comment type="caution">
    <text evidence="2">The sequence shown here is derived from an EMBL/GenBank/DDBJ whole genome shotgun (WGS) entry which is preliminary data.</text>
</comment>
<keyword evidence="3" id="KW-1185">Reference proteome</keyword>
<gene>
    <name evidence="2" type="ORF">CYL18_14630</name>
</gene>
<feature type="transmembrane region" description="Helical" evidence="1">
    <location>
        <begin position="67"/>
        <end position="82"/>
    </location>
</feature>
<keyword evidence="1" id="KW-0812">Transmembrane</keyword>
<evidence type="ECO:0000313" key="2">
    <source>
        <dbReference type="EMBL" id="PQD94445.1"/>
    </source>
</evidence>
<feature type="transmembrane region" description="Helical" evidence="1">
    <location>
        <begin position="7"/>
        <end position="28"/>
    </location>
</feature>
<evidence type="ECO:0000256" key="1">
    <source>
        <dbReference type="SAM" id="Phobius"/>
    </source>
</evidence>
<name>A0A2S7MXH1_9BACI</name>
<evidence type="ECO:0000313" key="3">
    <source>
        <dbReference type="Proteomes" id="UP000239663"/>
    </source>
</evidence>
<feature type="transmembrane region" description="Helical" evidence="1">
    <location>
        <begin position="88"/>
        <end position="106"/>
    </location>
</feature>
<dbReference type="RefSeq" id="WP_104850276.1">
    <property type="nucleotide sequence ID" value="NZ_PKOZ01000010.1"/>
</dbReference>
<dbReference type="AlphaFoldDB" id="A0A2S7MXH1"/>
<feature type="transmembrane region" description="Helical" evidence="1">
    <location>
        <begin position="34"/>
        <end position="55"/>
    </location>
</feature>
<proteinExistence type="predicted"/>
<organism evidence="2 3">
    <name type="scientific">Pradoshia eiseniae</name>
    <dbReference type="NCBI Taxonomy" id="2064768"/>
    <lineage>
        <taxon>Bacteria</taxon>
        <taxon>Bacillati</taxon>
        <taxon>Bacillota</taxon>
        <taxon>Bacilli</taxon>
        <taxon>Bacillales</taxon>
        <taxon>Bacillaceae</taxon>
        <taxon>Pradoshia</taxon>
    </lineage>
</organism>
<dbReference type="OrthoDB" id="2967305at2"/>
<reference evidence="2 3" key="1">
    <citation type="submission" date="2017-12" db="EMBL/GenBank/DDBJ databases">
        <title>Taxonomic description and draft genome of Pradoshia cofamensis Gen. nov., sp. nov., a thermotolerant bacillale isolated from anterior gut of earthworm Eisenia fetida.</title>
        <authorList>
            <person name="Saha T."/>
            <person name="Chakraborty R."/>
        </authorList>
    </citation>
    <scope>NUCLEOTIDE SEQUENCE [LARGE SCALE GENOMIC DNA]</scope>
    <source>
        <strain evidence="2 3">EAG3</strain>
    </source>
</reference>
<dbReference type="Proteomes" id="UP000239663">
    <property type="component" value="Unassembled WGS sequence"/>
</dbReference>